<feature type="chain" id="PRO_5037277201" evidence="6">
    <location>
        <begin position="24"/>
        <end position="656"/>
    </location>
</feature>
<dbReference type="PRINTS" id="PR01021">
    <property type="entry name" value="OMPADOMAIN"/>
</dbReference>
<evidence type="ECO:0000256" key="1">
    <source>
        <dbReference type="ARBA" id="ARBA00004442"/>
    </source>
</evidence>
<evidence type="ECO:0000256" key="3">
    <source>
        <dbReference type="ARBA" id="ARBA00023237"/>
    </source>
</evidence>
<protein>
    <submittedName>
        <fullName evidence="8">Membrane protein</fullName>
    </submittedName>
</protein>
<feature type="compositionally biased region" description="Low complexity" evidence="5">
    <location>
        <begin position="634"/>
        <end position="643"/>
    </location>
</feature>
<evidence type="ECO:0000256" key="2">
    <source>
        <dbReference type="ARBA" id="ARBA00023136"/>
    </source>
</evidence>
<keyword evidence="2 4" id="KW-0472">Membrane</keyword>
<evidence type="ECO:0000256" key="6">
    <source>
        <dbReference type="SAM" id="SignalP"/>
    </source>
</evidence>
<gene>
    <name evidence="8" type="ORF">GCM10011534_21780</name>
</gene>
<comment type="caution">
    <text evidence="8">The sequence shown here is derived from an EMBL/GenBank/DDBJ whole genome shotgun (WGS) entry which is preliminary data.</text>
</comment>
<feature type="domain" description="OmpA-like" evidence="7">
    <location>
        <begin position="486"/>
        <end position="603"/>
    </location>
</feature>
<dbReference type="RefSeq" id="WP_028287920.1">
    <property type="nucleotide sequence ID" value="NZ_BMLF01000001.1"/>
</dbReference>
<keyword evidence="6" id="KW-0732">Signal</keyword>
<feature type="region of interest" description="Disordered" evidence="5">
    <location>
        <begin position="601"/>
        <end position="656"/>
    </location>
</feature>
<evidence type="ECO:0000313" key="8">
    <source>
        <dbReference type="EMBL" id="GGL99607.1"/>
    </source>
</evidence>
<dbReference type="SUPFAM" id="SSF103088">
    <property type="entry name" value="OmpA-like"/>
    <property type="match status" value="1"/>
</dbReference>
<dbReference type="InterPro" id="IPR036737">
    <property type="entry name" value="OmpA-like_sf"/>
</dbReference>
<evidence type="ECO:0000259" key="7">
    <source>
        <dbReference type="PROSITE" id="PS51123"/>
    </source>
</evidence>
<comment type="subcellular location">
    <subcellularLocation>
        <location evidence="1">Cell outer membrane</location>
    </subcellularLocation>
</comment>
<dbReference type="Gene3D" id="3.30.1330.60">
    <property type="entry name" value="OmpA-like domain"/>
    <property type="match status" value="1"/>
</dbReference>
<proteinExistence type="predicted"/>
<reference evidence="8" key="2">
    <citation type="submission" date="2020-09" db="EMBL/GenBank/DDBJ databases">
        <authorList>
            <person name="Sun Q."/>
            <person name="Zhou Y."/>
        </authorList>
    </citation>
    <scope>NUCLEOTIDE SEQUENCE</scope>
    <source>
        <strain evidence="8">CGMCC 1.6293</strain>
    </source>
</reference>
<feature type="compositionally biased region" description="Acidic residues" evidence="5">
    <location>
        <begin position="644"/>
        <end position="656"/>
    </location>
</feature>
<sequence length="656" mass="69366">MRLSSIAILASAFLFAAVSSLVAASFAVTQVEATTEIQIRQALDESQMGWAEVQADGLQLHLTGTAPSEARRFAALTVAGRIIDASRVIDGMNVTPAEQIAAPKFSVEILRNEGTLSLIGLIPAETDREALVARLNKLKGVEEVSDLLDVAAHRVPDGWSPALDYAVKALNIVPRSKISVEASRVSVTGMADSPAERNQMETALKKAAPREIKLKLDISAPRPVIAPFTLRFLIEDGAPRFDACSADTEEARAEILAAAASAGLEGAARCTIGLGVPAPEWSEAATKSIAALAKLKGGSVTFSDADITLIAAEGTEQGLFDDVVGELENGLPELFTLHAVLPETPEKGEEGPPEFTATLSPEGLLQMRGRMTDEQSRSAIVSLAQARFGSDAVHNGARLDETLPKGWSIRVLTALEALAKLSNGAVVVTPDTVSVSGNTGLESASDEITGLLSDKLGEAEDFSVEVVYQEKLDPQANVPEPEQCIAELKQIQEVKKINFEPGSATIDAESMGVMDDISEVLKACGPFRMEVAGHTDSQGRETMNQQLSANRAQAVLNELRMRRVLTASFSAKGYGEEFPIADNGTEEGREANRRIEFTLLTTDATEDESSLEDHARSAQEDAASAASDEETAAEDAPAASAEDGSGDATEEGSGDD</sequence>
<accession>A0A917SVH6</accession>
<name>A0A917SVH6_9RHOB</name>
<dbReference type="EMBL" id="BMLF01000001">
    <property type="protein sequence ID" value="GGL99607.1"/>
    <property type="molecule type" value="Genomic_DNA"/>
</dbReference>
<dbReference type="AlphaFoldDB" id="A0A917SVH6"/>
<dbReference type="GO" id="GO:0009279">
    <property type="term" value="C:cell outer membrane"/>
    <property type="evidence" value="ECO:0007669"/>
    <property type="project" value="UniProtKB-SubCell"/>
</dbReference>
<evidence type="ECO:0000256" key="4">
    <source>
        <dbReference type="PROSITE-ProRule" id="PRU00473"/>
    </source>
</evidence>
<evidence type="ECO:0000313" key="9">
    <source>
        <dbReference type="Proteomes" id="UP000649829"/>
    </source>
</evidence>
<dbReference type="Gene3D" id="3.40.1520.20">
    <property type="match status" value="3"/>
</dbReference>
<dbReference type="PROSITE" id="PS51123">
    <property type="entry name" value="OMPA_2"/>
    <property type="match status" value="1"/>
</dbReference>
<feature type="signal peptide" evidence="6">
    <location>
        <begin position="1"/>
        <end position="23"/>
    </location>
</feature>
<keyword evidence="3" id="KW-0998">Cell outer membrane</keyword>
<reference evidence="8" key="1">
    <citation type="journal article" date="2014" name="Int. J. Syst. Evol. Microbiol.">
        <title>Complete genome sequence of Corynebacterium casei LMG S-19264T (=DSM 44701T), isolated from a smear-ripened cheese.</title>
        <authorList>
            <consortium name="US DOE Joint Genome Institute (JGI-PGF)"/>
            <person name="Walter F."/>
            <person name="Albersmeier A."/>
            <person name="Kalinowski J."/>
            <person name="Ruckert C."/>
        </authorList>
    </citation>
    <scope>NUCLEOTIDE SEQUENCE</scope>
    <source>
        <strain evidence="8">CGMCC 1.6293</strain>
    </source>
</reference>
<dbReference type="InterPro" id="IPR006665">
    <property type="entry name" value="OmpA-like"/>
</dbReference>
<evidence type="ECO:0000256" key="5">
    <source>
        <dbReference type="SAM" id="MobiDB-lite"/>
    </source>
</evidence>
<dbReference type="PANTHER" id="PTHR30329">
    <property type="entry name" value="STATOR ELEMENT OF FLAGELLAR MOTOR COMPLEX"/>
    <property type="match status" value="1"/>
</dbReference>
<dbReference type="InterPro" id="IPR050330">
    <property type="entry name" value="Bact_OuterMem_StrucFunc"/>
</dbReference>
<dbReference type="Pfam" id="PF00691">
    <property type="entry name" value="OmpA"/>
    <property type="match status" value="1"/>
</dbReference>
<organism evidence="8 9">
    <name type="scientific">Pseudooceanicola nanhaiensis</name>
    <dbReference type="NCBI Taxonomy" id="375761"/>
    <lineage>
        <taxon>Bacteria</taxon>
        <taxon>Pseudomonadati</taxon>
        <taxon>Pseudomonadota</taxon>
        <taxon>Alphaproteobacteria</taxon>
        <taxon>Rhodobacterales</taxon>
        <taxon>Paracoccaceae</taxon>
        <taxon>Pseudooceanicola</taxon>
    </lineage>
</organism>
<dbReference type="InterPro" id="IPR006664">
    <property type="entry name" value="OMP_bac"/>
</dbReference>
<dbReference type="CDD" id="cd07185">
    <property type="entry name" value="OmpA_C-like"/>
    <property type="match status" value="1"/>
</dbReference>
<dbReference type="PANTHER" id="PTHR30329:SF21">
    <property type="entry name" value="LIPOPROTEIN YIAD-RELATED"/>
    <property type="match status" value="1"/>
</dbReference>
<keyword evidence="9" id="KW-1185">Reference proteome</keyword>
<dbReference type="Proteomes" id="UP000649829">
    <property type="component" value="Unassembled WGS sequence"/>
</dbReference>